<evidence type="ECO:0000313" key="2">
    <source>
        <dbReference type="EMBL" id="EDW01488.1"/>
    </source>
</evidence>
<dbReference type="Proteomes" id="UP000001070">
    <property type="component" value="Unassembled WGS sequence"/>
</dbReference>
<feature type="signal peptide" evidence="1">
    <location>
        <begin position="1"/>
        <end position="24"/>
    </location>
</feature>
<keyword evidence="1" id="KW-0732">Signal</keyword>
<name>B4J9S4_DROGR</name>
<accession>B4J9S4</accession>
<proteinExistence type="predicted"/>
<dbReference type="PhylomeDB" id="B4J9S4"/>
<evidence type="ECO:0000256" key="1">
    <source>
        <dbReference type="SAM" id="SignalP"/>
    </source>
</evidence>
<gene>
    <name evidence="2" type="primary">Dgri\GH20422</name>
    <name evidence="2" type="ORF">Dgri_GH20422</name>
</gene>
<dbReference type="STRING" id="7222.B4J9S4"/>
<dbReference type="EMBL" id="CH916367">
    <property type="protein sequence ID" value="EDW01488.1"/>
    <property type="molecule type" value="Genomic_DNA"/>
</dbReference>
<dbReference type="InParanoid" id="B4J9S4"/>
<evidence type="ECO:0000313" key="3">
    <source>
        <dbReference type="Proteomes" id="UP000001070"/>
    </source>
</evidence>
<dbReference type="eggNOG" id="KOG3637">
    <property type="taxonomic scope" value="Eukaryota"/>
</dbReference>
<organism evidence="3">
    <name type="scientific">Drosophila grimshawi</name>
    <name type="common">Hawaiian fruit fly</name>
    <name type="synonym">Idiomyia grimshawi</name>
    <dbReference type="NCBI Taxonomy" id="7222"/>
    <lineage>
        <taxon>Eukaryota</taxon>
        <taxon>Metazoa</taxon>
        <taxon>Ecdysozoa</taxon>
        <taxon>Arthropoda</taxon>
        <taxon>Hexapoda</taxon>
        <taxon>Insecta</taxon>
        <taxon>Pterygota</taxon>
        <taxon>Neoptera</taxon>
        <taxon>Endopterygota</taxon>
        <taxon>Diptera</taxon>
        <taxon>Brachycera</taxon>
        <taxon>Muscomorpha</taxon>
        <taxon>Ephydroidea</taxon>
        <taxon>Drosophilidae</taxon>
        <taxon>Drosophila</taxon>
        <taxon>Hawaiian Drosophila</taxon>
    </lineage>
</organism>
<feature type="chain" id="PRO_5002808424" evidence="1">
    <location>
        <begin position="25"/>
        <end position="67"/>
    </location>
</feature>
<dbReference type="HOGENOM" id="CLU_2815129_0_0_1"/>
<sequence length="67" mass="7798">MYGKCLLFLLAQLLLLHLQPRPQGIADAFNYSPKPNFVIRAPQNLKFNLPQVRSSYFGYTLVMRQTR</sequence>
<dbReference type="AlphaFoldDB" id="B4J9S4"/>
<reference evidence="2 3" key="1">
    <citation type="journal article" date="2007" name="Nature">
        <title>Evolution of genes and genomes on the Drosophila phylogeny.</title>
        <authorList>
            <consortium name="Drosophila 12 Genomes Consortium"/>
            <person name="Clark A.G."/>
            <person name="Eisen M.B."/>
            <person name="Smith D.R."/>
            <person name="Bergman C.M."/>
            <person name="Oliver B."/>
            <person name="Markow T.A."/>
            <person name="Kaufman T.C."/>
            <person name="Kellis M."/>
            <person name="Gelbart W."/>
            <person name="Iyer V.N."/>
            <person name="Pollard D.A."/>
            <person name="Sackton T.B."/>
            <person name="Larracuente A.M."/>
            <person name="Singh N.D."/>
            <person name="Abad J.P."/>
            <person name="Abt D.N."/>
            <person name="Adryan B."/>
            <person name="Aguade M."/>
            <person name="Akashi H."/>
            <person name="Anderson W.W."/>
            <person name="Aquadro C.F."/>
            <person name="Ardell D.H."/>
            <person name="Arguello R."/>
            <person name="Artieri C.G."/>
            <person name="Barbash D.A."/>
            <person name="Barker D."/>
            <person name="Barsanti P."/>
            <person name="Batterham P."/>
            <person name="Batzoglou S."/>
            <person name="Begun D."/>
            <person name="Bhutkar A."/>
            <person name="Blanco E."/>
            <person name="Bosak S.A."/>
            <person name="Bradley R.K."/>
            <person name="Brand A.D."/>
            <person name="Brent M.R."/>
            <person name="Brooks A.N."/>
            <person name="Brown R.H."/>
            <person name="Butlin R.K."/>
            <person name="Caggese C."/>
            <person name="Calvi B.R."/>
            <person name="Bernardo de Carvalho A."/>
            <person name="Caspi A."/>
            <person name="Castrezana S."/>
            <person name="Celniker S.E."/>
            <person name="Chang J.L."/>
            <person name="Chapple C."/>
            <person name="Chatterji S."/>
            <person name="Chinwalla A."/>
            <person name="Civetta A."/>
            <person name="Clifton S.W."/>
            <person name="Comeron J.M."/>
            <person name="Costello J.C."/>
            <person name="Coyne J.A."/>
            <person name="Daub J."/>
            <person name="David R.G."/>
            <person name="Delcher A.L."/>
            <person name="Delehaunty K."/>
            <person name="Do C.B."/>
            <person name="Ebling H."/>
            <person name="Edwards K."/>
            <person name="Eickbush T."/>
            <person name="Evans J.D."/>
            <person name="Filipski A."/>
            <person name="Findeiss S."/>
            <person name="Freyhult E."/>
            <person name="Fulton L."/>
            <person name="Fulton R."/>
            <person name="Garcia A.C."/>
            <person name="Gardiner A."/>
            <person name="Garfield D.A."/>
            <person name="Garvin B.E."/>
            <person name="Gibson G."/>
            <person name="Gilbert D."/>
            <person name="Gnerre S."/>
            <person name="Godfrey J."/>
            <person name="Good R."/>
            <person name="Gotea V."/>
            <person name="Gravely B."/>
            <person name="Greenberg A.J."/>
            <person name="Griffiths-Jones S."/>
            <person name="Gross S."/>
            <person name="Guigo R."/>
            <person name="Gustafson E.A."/>
            <person name="Haerty W."/>
            <person name="Hahn M.W."/>
            <person name="Halligan D.L."/>
            <person name="Halpern A.L."/>
            <person name="Halter G.M."/>
            <person name="Han M.V."/>
            <person name="Heger A."/>
            <person name="Hillier L."/>
            <person name="Hinrichs A.S."/>
            <person name="Holmes I."/>
            <person name="Hoskins R.A."/>
            <person name="Hubisz M.J."/>
            <person name="Hultmark D."/>
            <person name="Huntley M.A."/>
            <person name="Jaffe D.B."/>
            <person name="Jagadeeshan S."/>
            <person name="Jeck W.R."/>
            <person name="Johnson J."/>
            <person name="Jones C.D."/>
            <person name="Jordan W.C."/>
            <person name="Karpen G.H."/>
            <person name="Kataoka E."/>
            <person name="Keightley P.D."/>
            <person name="Kheradpour P."/>
            <person name="Kirkness E.F."/>
            <person name="Koerich L.B."/>
            <person name="Kristiansen K."/>
            <person name="Kudrna D."/>
            <person name="Kulathinal R.J."/>
            <person name="Kumar S."/>
            <person name="Kwok R."/>
            <person name="Lander E."/>
            <person name="Langley C.H."/>
            <person name="Lapoint R."/>
            <person name="Lazzaro B.P."/>
            <person name="Lee S.J."/>
            <person name="Levesque L."/>
            <person name="Li R."/>
            <person name="Lin C.F."/>
            <person name="Lin M.F."/>
            <person name="Lindblad-Toh K."/>
            <person name="Llopart A."/>
            <person name="Long M."/>
            <person name="Low L."/>
            <person name="Lozovsky E."/>
            <person name="Lu J."/>
            <person name="Luo M."/>
            <person name="Machado C.A."/>
            <person name="Makalowski W."/>
            <person name="Marzo M."/>
            <person name="Matsuda M."/>
            <person name="Matzkin L."/>
            <person name="McAllister B."/>
            <person name="McBride C.S."/>
            <person name="McKernan B."/>
            <person name="McKernan K."/>
            <person name="Mendez-Lago M."/>
            <person name="Minx P."/>
            <person name="Mollenhauer M.U."/>
            <person name="Montooth K."/>
            <person name="Mount S.M."/>
            <person name="Mu X."/>
            <person name="Myers E."/>
            <person name="Negre B."/>
            <person name="Newfeld S."/>
            <person name="Nielsen R."/>
            <person name="Noor M.A."/>
            <person name="O'Grady P."/>
            <person name="Pachter L."/>
            <person name="Papaceit M."/>
            <person name="Parisi M.J."/>
            <person name="Parisi M."/>
            <person name="Parts L."/>
            <person name="Pedersen J.S."/>
            <person name="Pesole G."/>
            <person name="Phillippy A.M."/>
            <person name="Ponting C.P."/>
            <person name="Pop M."/>
            <person name="Porcelli D."/>
            <person name="Powell J.R."/>
            <person name="Prohaska S."/>
            <person name="Pruitt K."/>
            <person name="Puig M."/>
            <person name="Quesneville H."/>
            <person name="Ram K.R."/>
            <person name="Rand D."/>
            <person name="Rasmussen M.D."/>
            <person name="Reed L.K."/>
            <person name="Reenan R."/>
            <person name="Reily A."/>
            <person name="Remington K.A."/>
            <person name="Rieger T.T."/>
            <person name="Ritchie M.G."/>
            <person name="Robin C."/>
            <person name="Rogers Y.H."/>
            <person name="Rohde C."/>
            <person name="Rozas J."/>
            <person name="Rubenfield M.J."/>
            <person name="Ruiz A."/>
            <person name="Russo S."/>
            <person name="Salzberg S.L."/>
            <person name="Sanchez-Gracia A."/>
            <person name="Saranga D.J."/>
            <person name="Sato H."/>
            <person name="Schaeffer S.W."/>
            <person name="Schatz M.C."/>
            <person name="Schlenke T."/>
            <person name="Schwartz R."/>
            <person name="Segarra C."/>
            <person name="Singh R.S."/>
            <person name="Sirot L."/>
            <person name="Sirota M."/>
            <person name="Sisneros N.B."/>
            <person name="Smith C.D."/>
            <person name="Smith T.F."/>
            <person name="Spieth J."/>
            <person name="Stage D.E."/>
            <person name="Stark A."/>
            <person name="Stephan W."/>
            <person name="Strausberg R.L."/>
            <person name="Strempel S."/>
            <person name="Sturgill D."/>
            <person name="Sutton G."/>
            <person name="Sutton G.G."/>
            <person name="Tao W."/>
            <person name="Teichmann S."/>
            <person name="Tobari Y.N."/>
            <person name="Tomimura Y."/>
            <person name="Tsolas J.M."/>
            <person name="Valente V.L."/>
            <person name="Venter E."/>
            <person name="Venter J.C."/>
            <person name="Vicario S."/>
            <person name="Vieira F.G."/>
            <person name="Vilella A.J."/>
            <person name="Villasante A."/>
            <person name="Walenz B."/>
            <person name="Wang J."/>
            <person name="Wasserman M."/>
            <person name="Watts T."/>
            <person name="Wilson D."/>
            <person name="Wilson R.K."/>
            <person name="Wing R.A."/>
            <person name="Wolfner M.F."/>
            <person name="Wong A."/>
            <person name="Wong G.K."/>
            <person name="Wu C.I."/>
            <person name="Wu G."/>
            <person name="Yamamoto D."/>
            <person name="Yang H.P."/>
            <person name="Yang S.P."/>
            <person name="Yorke J.A."/>
            <person name="Yoshida K."/>
            <person name="Zdobnov E."/>
            <person name="Zhang P."/>
            <person name="Zhang Y."/>
            <person name="Zimin A.V."/>
            <person name="Baldwin J."/>
            <person name="Abdouelleil A."/>
            <person name="Abdulkadir J."/>
            <person name="Abebe A."/>
            <person name="Abera B."/>
            <person name="Abreu J."/>
            <person name="Acer S.C."/>
            <person name="Aftuck L."/>
            <person name="Alexander A."/>
            <person name="An P."/>
            <person name="Anderson E."/>
            <person name="Anderson S."/>
            <person name="Arachi H."/>
            <person name="Azer M."/>
            <person name="Bachantsang P."/>
            <person name="Barry A."/>
            <person name="Bayul T."/>
            <person name="Berlin A."/>
            <person name="Bessette D."/>
            <person name="Bloom T."/>
            <person name="Blye J."/>
            <person name="Boguslavskiy L."/>
            <person name="Bonnet C."/>
            <person name="Boukhgalter B."/>
            <person name="Bourzgui I."/>
            <person name="Brown A."/>
            <person name="Cahill P."/>
            <person name="Channer S."/>
            <person name="Cheshatsang Y."/>
            <person name="Chuda L."/>
            <person name="Citroen M."/>
            <person name="Collymore A."/>
            <person name="Cooke P."/>
            <person name="Costello M."/>
            <person name="D'Aco K."/>
            <person name="Daza R."/>
            <person name="De Haan G."/>
            <person name="DeGray S."/>
            <person name="DeMaso C."/>
            <person name="Dhargay N."/>
            <person name="Dooley K."/>
            <person name="Dooley E."/>
            <person name="Doricent M."/>
            <person name="Dorje P."/>
            <person name="Dorjee K."/>
            <person name="Dupes A."/>
            <person name="Elong R."/>
            <person name="Falk J."/>
            <person name="Farina A."/>
            <person name="Faro S."/>
            <person name="Ferguson D."/>
            <person name="Fisher S."/>
            <person name="Foley C.D."/>
            <person name="Franke A."/>
            <person name="Friedrich D."/>
            <person name="Gadbois L."/>
            <person name="Gearin G."/>
            <person name="Gearin C.R."/>
            <person name="Giannoukos G."/>
            <person name="Goode T."/>
            <person name="Graham J."/>
            <person name="Grandbois E."/>
            <person name="Grewal S."/>
            <person name="Gyaltsen K."/>
            <person name="Hafez N."/>
            <person name="Hagos B."/>
            <person name="Hall J."/>
            <person name="Henson C."/>
            <person name="Hollinger A."/>
            <person name="Honan T."/>
            <person name="Huard M.D."/>
            <person name="Hughes L."/>
            <person name="Hurhula B."/>
            <person name="Husby M.E."/>
            <person name="Kamat A."/>
            <person name="Kanga B."/>
            <person name="Kashin S."/>
            <person name="Khazanovich D."/>
            <person name="Kisner P."/>
            <person name="Lance K."/>
            <person name="Lara M."/>
            <person name="Lee W."/>
            <person name="Lennon N."/>
            <person name="Letendre F."/>
            <person name="LeVine R."/>
            <person name="Lipovsky A."/>
            <person name="Liu X."/>
            <person name="Liu J."/>
            <person name="Liu S."/>
            <person name="Lokyitsang T."/>
            <person name="Lokyitsang Y."/>
            <person name="Lubonja R."/>
            <person name="Lui A."/>
            <person name="MacDonald P."/>
            <person name="Magnisalis V."/>
            <person name="Maru K."/>
            <person name="Matthews C."/>
            <person name="McCusker W."/>
            <person name="McDonough S."/>
            <person name="Mehta T."/>
            <person name="Meldrim J."/>
            <person name="Meneus L."/>
            <person name="Mihai O."/>
            <person name="Mihalev A."/>
            <person name="Mihova T."/>
            <person name="Mittelman R."/>
            <person name="Mlenga V."/>
            <person name="Montmayeur A."/>
            <person name="Mulrain L."/>
            <person name="Navidi A."/>
            <person name="Naylor J."/>
            <person name="Negash T."/>
            <person name="Nguyen T."/>
            <person name="Nguyen N."/>
            <person name="Nicol R."/>
            <person name="Norbu C."/>
            <person name="Norbu N."/>
            <person name="Novod N."/>
            <person name="O'Neill B."/>
            <person name="Osman S."/>
            <person name="Markiewicz E."/>
            <person name="Oyono O.L."/>
            <person name="Patti C."/>
            <person name="Phunkhang P."/>
            <person name="Pierre F."/>
            <person name="Priest M."/>
            <person name="Raghuraman S."/>
            <person name="Rege F."/>
            <person name="Reyes R."/>
            <person name="Rise C."/>
            <person name="Rogov P."/>
            <person name="Ross K."/>
            <person name="Ryan E."/>
            <person name="Settipalli S."/>
            <person name="Shea T."/>
            <person name="Sherpa N."/>
            <person name="Shi L."/>
            <person name="Shih D."/>
            <person name="Sparrow T."/>
            <person name="Spaulding J."/>
            <person name="Stalker J."/>
            <person name="Stange-Thomann N."/>
            <person name="Stavropoulos S."/>
            <person name="Stone C."/>
            <person name="Strader C."/>
            <person name="Tesfaye S."/>
            <person name="Thomson T."/>
            <person name="Thoulutsang Y."/>
            <person name="Thoulutsang D."/>
            <person name="Topham K."/>
            <person name="Topping I."/>
            <person name="Tsamla T."/>
            <person name="Vassiliev H."/>
            <person name="Vo A."/>
            <person name="Wangchuk T."/>
            <person name="Wangdi T."/>
            <person name="Weiand M."/>
            <person name="Wilkinson J."/>
            <person name="Wilson A."/>
            <person name="Yadav S."/>
            <person name="Young G."/>
            <person name="Yu Q."/>
            <person name="Zembek L."/>
            <person name="Zhong D."/>
            <person name="Zimmer A."/>
            <person name="Zwirko Z."/>
            <person name="Jaffe D.B."/>
            <person name="Alvarez P."/>
            <person name="Brockman W."/>
            <person name="Butler J."/>
            <person name="Chin C."/>
            <person name="Gnerre S."/>
            <person name="Grabherr M."/>
            <person name="Kleber M."/>
            <person name="Mauceli E."/>
            <person name="MacCallum I."/>
        </authorList>
    </citation>
    <scope>NUCLEOTIDE SEQUENCE [LARGE SCALE GENOMIC DNA]</scope>
    <source>
        <strain evidence="3">Tucson 15287-2541.00</strain>
    </source>
</reference>
<keyword evidence="3" id="KW-1185">Reference proteome</keyword>
<protein>
    <submittedName>
        <fullName evidence="2">GH20422</fullName>
    </submittedName>
</protein>